<evidence type="ECO:0008006" key="9">
    <source>
        <dbReference type="Google" id="ProtNLM"/>
    </source>
</evidence>
<evidence type="ECO:0000313" key="8">
    <source>
        <dbReference type="Proteomes" id="UP000324705"/>
    </source>
</evidence>
<feature type="chain" id="PRO_5040453738" description="Wall-associated receptor kinase galacturonan-binding domain-containing protein" evidence="4">
    <location>
        <begin position="27"/>
        <end position="276"/>
    </location>
</feature>
<dbReference type="AlphaFoldDB" id="A0A9R0VF24"/>
<dbReference type="GO" id="GO:0030247">
    <property type="term" value="F:polysaccharide binding"/>
    <property type="evidence" value="ECO:0007669"/>
    <property type="project" value="InterPro"/>
</dbReference>
<evidence type="ECO:0000256" key="3">
    <source>
        <dbReference type="ARBA" id="ARBA00023180"/>
    </source>
</evidence>
<evidence type="ECO:0000259" key="6">
    <source>
        <dbReference type="Pfam" id="PF14380"/>
    </source>
</evidence>
<organism evidence="7 8">
    <name type="scientific">Triticum turgidum subsp. durum</name>
    <name type="common">Durum wheat</name>
    <name type="synonym">Triticum durum</name>
    <dbReference type="NCBI Taxonomy" id="4567"/>
    <lineage>
        <taxon>Eukaryota</taxon>
        <taxon>Viridiplantae</taxon>
        <taxon>Streptophyta</taxon>
        <taxon>Embryophyta</taxon>
        <taxon>Tracheophyta</taxon>
        <taxon>Spermatophyta</taxon>
        <taxon>Magnoliopsida</taxon>
        <taxon>Liliopsida</taxon>
        <taxon>Poales</taxon>
        <taxon>Poaceae</taxon>
        <taxon>BOP clade</taxon>
        <taxon>Pooideae</taxon>
        <taxon>Triticodae</taxon>
        <taxon>Triticeae</taxon>
        <taxon>Triticinae</taxon>
        <taxon>Triticum</taxon>
    </lineage>
</organism>
<sequence length="276" mass="29861">MTPFRVPAPAGVLCSAILLLTAGVLATHATNATPSPSSCEPATCGGLRIEYPFWLGGTHPPECGYRAFQVSCHSNGTASLKNSIWTYKILDISYEDSSFRVTNVELSHSTCDAKLQVNVSSDLGLAPFSISAANRELFFLYDCIDLQAAQQPPTQWAPLNYDSNSFAWLAGGYKLDDKWPLVPGNCSVSMMAPVMGYPGATAANYHKLMERGFRLEYTAGECTACRDTGGLCRINTTYDIFDCQCPSGMSDGPLICGDEFIIPAEKGNRFSSFLPL</sequence>
<dbReference type="InterPro" id="IPR025287">
    <property type="entry name" value="WAK_GUB"/>
</dbReference>
<dbReference type="PANTHER" id="PTHR33138">
    <property type="entry name" value="OS01G0690200 PROTEIN"/>
    <property type="match status" value="1"/>
</dbReference>
<evidence type="ECO:0000256" key="1">
    <source>
        <dbReference type="ARBA" id="ARBA00004167"/>
    </source>
</evidence>
<name>A0A9R0VF24_TRITD</name>
<dbReference type="Proteomes" id="UP000324705">
    <property type="component" value="Chromosome 3A"/>
</dbReference>
<evidence type="ECO:0000313" key="7">
    <source>
        <dbReference type="EMBL" id="VAH55945.1"/>
    </source>
</evidence>
<dbReference type="Gramene" id="TRITD3Av1G007950.1">
    <property type="protein sequence ID" value="TRITD3Av1G007950.1"/>
    <property type="gene ID" value="TRITD3Av1G007950"/>
</dbReference>
<keyword evidence="2 4" id="KW-0732">Signal</keyword>
<feature type="domain" description="Wall-associated receptor kinase galacturonan-binding" evidence="5">
    <location>
        <begin position="39"/>
        <end position="102"/>
    </location>
</feature>
<gene>
    <name evidence="7" type="ORF">TRITD_3Av1G007950</name>
</gene>
<keyword evidence="3" id="KW-0325">Glycoprotein</keyword>
<feature type="signal peptide" evidence="4">
    <location>
        <begin position="1"/>
        <end position="26"/>
    </location>
</feature>
<protein>
    <recommendedName>
        <fullName evidence="9">Wall-associated receptor kinase galacturonan-binding domain-containing protein</fullName>
    </recommendedName>
</protein>
<evidence type="ECO:0000259" key="5">
    <source>
        <dbReference type="Pfam" id="PF13947"/>
    </source>
</evidence>
<comment type="subcellular location">
    <subcellularLocation>
        <location evidence="1">Membrane</location>
        <topology evidence="1">Single-pass membrane protein</topology>
    </subcellularLocation>
</comment>
<evidence type="ECO:0000256" key="4">
    <source>
        <dbReference type="SAM" id="SignalP"/>
    </source>
</evidence>
<proteinExistence type="predicted"/>
<evidence type="ECO:0000256" key="2">
    <source>
        <dbReference type="ARBA" id="ARBA00022729"/>
    </source>
</evidence>
<dbReference type="EMBL" id="LT934115">
    <property type="protein sequence ID" value="VAH55945.1"/>
    <property type="molecule type" value="Genomic_DNA"/>
</dbReference>
<reference evidence="7 8" key="1">
    <citation type="submission" date="2017-09" db="EMBL/GenBank/DDBJ databases">
        <authorList>
            <consortium name="International Durum Wheat Genome Sequencing Consortium (IDWGSC)"/>
            <person name="Milanesi L."/>
        </authorList>
    </citation>
    <scope>NUCLEOTIDE SEQUENCE [LARGE SCALE GENOMIC DNA]</scope>
    <source>
        <strain evidence="8">cv. Svevo</strain>
    </source>
</reference>
<dbReference type="InterPro" id="IPR032872">
    <property type="entry name" value="WAK_assoc_C"/>
</dbReference>
<dbReference type="Pfam" id="PF14380">
    <property type="entry name" value="WAK_assoc"/>
    <property type="match status" value="1"/>
</dbReference>
<dbReference type="OMA" id="NCANRSH"/>
<feature type="domain" description="Wall-associated receptor kinase C-terminal" evidence="6">
    <location>
        <begin position="180"/>
        <end position="247"/>
    </location>
</feature>
<dbReference type="Pfam" id="PF13947">
    <property type="entry name" value="GUB_WAK_bind"/>
    <property type="match status" value="1"/>
</dbReference>
<dbReference type="GO" id="GO:0016020">
    <property type="term" value="C:membrane"/>
    <property type="evidence" value="ECO:0007669"/>
    <property type="project" value="UniProtKB-SubCell"/>
</dbReference>
<accession>A0A9R0VF24</accession>
<keyword evidence="8" id="KW-1185">Reference proteome</keyword>
<dbReference type="PANTHER" id="PTHR33138:SF83">
    <property type="entry name" value="OS01G0136700 PROTEIN"/>
    <property type="match status" value="1"/>
</dbReference>